<proteinExistence type="predicted"/>
<name>A0A8T1RJI9_CARIL</name>
<dbReference type="AlphaFoldDB" id="A0A8T1RJI9"/>
<dbReference type="Proteomes" id="UP000811609">
    <property type="component" value="Chromosome 1"/>
</dbReference>
<organism evidence="1 2">
    <name type="scientific">Carya illinoinensis</name>
    <name type="common">Pecan</name>
    <dbReference type="NCBI Taxonomy" id="32201"/>
    <lineage>
        <taxon>Eukaryota</taxon>
        <taxon>Viridiplantae</taxon>
        <taxon>Streptophyta</taxon>
        <taxon>Embryophyta</taxon>
        <taxon>Tracheophyta</taxon>
        <taxon>Spermatophyta</taxon>
        <taxon>Magnoliopsida</taxon>
        <taxon>eudicotyledons</taxon>
        <taxon>Gunneridae</taxon>
        <taxon>Pentapetalae</taxon>
        <taxon>rosids</taxon>
        <taxon>fabids</taxon>
        <taxon>Fagales</taxon>
        <taxon>Juglandaceae</taxon>
        <taxon>Carya</taxon>
    </lineage>
</organism>
<sequence length="105" mass="12343">MSSKALIFILARKLKLLKQDLKFWNEQVFGNVPSQRRSLLEELQGLEGEQEARTLTKSEKTRKSQVVTDLERALLMQEIYWRQKSRALWLHRGHNNLSSFKTISS</sequence>
<comment type="caution">
    <text evidence="1">The sequence shown here is derived from an EMBL/GenBank/DDBJ whole genome shotgun (WGS) entry which is preliminary data.</text>
</comment>
<keyword evidence="2" id="KW-1185">Reference proteome</keyword>
<gene>
    <name evidence="1" type="ORF">CIPAW_01G000600</name>
</gene>
<protein>
    <submittedName>
        <fullName evidence="1">Uncharacterized protein</fullName>
    </submittedName>
</protein>
<dbReference type="EMBL" id="CM031809">
    <property type="protein sequence ID" value="KAG6666011.1"/>
    <property type="molecule type" value="Genomic_DNA"/>
</dbReference>
<evidence type="ECO:0000313" key="1">
    <source>
        <dbReference type="EMBL" id="KAG6666011.1"/>
    </source>
</evidence>
<accession>A0A8T1RJI9</accession>
<evidence type="ECO:0000313" key="2">
    <source>
        <dbReference type="Proteomes" id="UP000811609"/>
    </source>
</evidence>
<reference evidence="1" key="1">
    <citation type="submission" date="2020-12" db="EMBL/GenBank/DDBJ databases">
        <title>WGS assembly of Carya illinoinensis cv. Pawnee.</title>
        <authorList>
            <person name="Platts A."/>
            <person name="Shu S."/>
            <person name="Wright S."/>
            <person name="Barry K."/>
            <person name="Edger P."/>
            <person name="Pires J.C."/>
            <person name="Schmutz J."/>
        </authorList>
    </citation>
    <scope>NUCLEOTIDE SEQUENCE</scope>
    <source>
        <tissue evidence="1">Leaf</tissue>
    </source>
</reference>